<comment type="caution">
    <text evidence="1">The sequence shown here is derived from an EMBL/GenBank/DDBJ whole genome shotgun (WGS) entry which is preliminary data.</text>
</comment>
<reference evidence="1" key="1">
    <citation type="submission" date="2019-06" db="EMBL/GenBank/DDBJ databases">
        <title>Genomics analysis of Aphanomyces spp. identifies a new class of oomycete effector associated with host adaptation.</title>
        <authorList>
            <person name="Gaulin E."/>
        </authorList>
    </citation>
    <scope>NUCLEOTIDE SEQUENCE</scope>
    <source>
        <strain evidence="1">CBS 578.67</strain>
    </source>
</reference>
<sequence length="182" mass="20590">MYQMYCGEELVATNINQDIVDEKIELAATWKQDKLKIRIRNKISNVLVRELLEMILVVDPDDRASMKAVLDHAYFKVDSSGAIKKTDLHDLGNKMESNFEQFHQKLDIAIDLSKEGLKQLACAKQDIMRGIFEATDITIPTSFVILSEDLTEDLSKKGENRLDILLTLMCNKTVEVGKSLVG</sequence>
<accession>A0A6A4Y6I5</accession>
<proteinExistence type="predicted"/>
<feature type="non-terminal residue" evidence="1">
    <location>
        <position position="182"/>
    </location>
</feature>
<gene>
    <name evidence="1" type="ORF">As57867_016592</name>
</gene>
<evidence type="ECO:0008006" key="2">
    <source>
        <dbReference type="Google" id="ProtNLM"/>
    </source>
</evidence>
<dbReference type="EMBL" id="VJMH01005911">
    <property type="protein sequence ID" value="KAF0692257.1"/>
    <property type="molecule type" value="Genomic_DNA"/>
</dbReference>
<dbReference type="InterPro" id="IPR011009">
    <property type="entry name" value="Kinase-like_dom_sf"/>
</dbReference>
<name>A0A6A4Y6I5_9STRA</name>
<evidence type="ECO:0000313" key="1">
    <source>
        <dbReference type="EMBL" id="KAF0692257.1"/>
    </source>
</evidence>
<organism evidence="1">
    <name type="scientific">Aphanomyces stellatus</name>
    <dbReference type="NCBI Taxonomy" id="120398"/>
    <lineage>
        <taxon>Eukaryota</taxon>
        <taxon>Sar</taxon>
        <taxon>Stramenopiles</taxon>
        <taxon>Oomycota</taxon>
        <taxon>Saprolegniomycetes</taxon>
        <taxon>Saprolegniales</taxon>
        <taxon>Verrucalvaceae</taxon>
        <taxon>Aphanomyces</taxon>
    </lineage>
</organism>
<dbReference type="OrthoDB" id="192887at2759"/>
<protein>
    <recommendedName>
        <fullName evidence="2">Protein kinase domain-containing protein</fullName>
    </recommendedName>
</protein>
<dbReference type="SUPFAM" id="SSF56112">
    <property type="entry name" value="Protein kinase-like (PK-like)"/>
    <property type="match status" value="1"/>
</dbReference>
<dbReference type="AlphaFoldDB" id="A0A6A4Y6I5"/>
<dbReference type="Gene3D" id="1.10.510.10">
    <property type="entry name" value="Transferase(Phosphotransferase) domain 1"/>
    <property type="match status" value="1"/>
</dbReference>